<feature type="region of interest" description="Disordered" evidence="1">
    <location>
        <begin position="1"/>
        <end position="115"/>
    </location>
</feature>
<dbReference type="Proteomes" id="UP000688947">
    <property type="component" value="Unassembled WGS sequence"/>
</dbReference>
<dbReference type="EMBL" id="JAENGZ010001444">
    <property type="protein sequence ID" value="KAG6948029.1"/>
    <property type="molecule type" value="Genomic_DNA"/>
</dbReference>
<feature type="compositionally biased region" description="Polar residues" evidence="1">
    <location>
        <begin position="1"/>
        <end position="11"/>
    </location>
</feature>
<accession>A0A8T1TX35</accession>
<sequence>IDDTYQSSIESRSYLKSGREWHKHRPGRTTSGTSRPAPGTAAARDTASRGHLRRQTSVSEALRCSTMCGGGGGRGAVRSSGLQASSRTRGTDRFGLEEGTTAKRGQTTYLVSWPS</sequence>
<gene>
    <name evidence="2" type="ORF">JG687_00015735</name>
</gene>
<proteinExistence type="predicted"/>
<feature type="compositionally biased region" description="Polar residues" evidence="1">
    <location>
        <begin position="103"/>
        <end position="115"/>
    </location>
</feature>
<feature type="non-terminal residue" evidence="2">
    <location>
        <position position="115"/>
    </location>
</feature>
<protein>
    <submittedName>
        <fullName evidence="2">Uncharacterized protein</fullName>
    </submittedName>
</protein>
<dbReference type="AlphaFoldDB" id="A0A8T1TX35"/>
<comment type="caution">
    <text evidence="2">The sequence shown here is derived from an EMBL/GenBank/DDBJ whole genome shotgun (WGS) entry which is preliminary data.</text>
</comment>
<evidence type="ECO:0000313" key="3">
    <source>
        <dbReference type="Proteomes" id="UP000688947"/>
    </source>
</evidence>
<name>A0A8T1TX35_9STRA</name>
<organism evidence="2 3">
    <name type="scientific">Phytophthora cactorum</name>
    <dbReference type="NCBI Taxonomy" id="29920"/>
    <lineage>
        <taxon>Eukaryota</taxon>
        <taxon>Sar</taxon>
        <taxon>Stramenopiles</taxon>
        <taxon>Oomycota</taxon>
        <taxon>Peronosporomycetes</taxon>
        <taxon>Peronosporales</taxon>
        <taxon>Peronosporaceae</taxon>
        <taxon>Phytophthora</taxon>
    </lineage>
</organism>
<evidence type="ECO:0000256" key="1">
    <source>
        <dbReference type="SAM" id="MobiDB-lite"/>
    </source>
</evidence>
<reference evidence="2" key="1">
    <citation type="submission" date="2021-01" db="EMBL/GenBank/DDBJ databases">
        <title>Phytophthora aleatoria, a newly-described species from Pinus radiata is distinct from Phytophthora cactorum isolates based on comparative genomics.</title>
        <authorList>
            <person name="Mcdougal R."/>
            <person name="Panda P."/>
            <person name="Williams N."/>
            <person name="Studholme D.J."/>
        </authorList>
    </citation>
    <scope>NUCLEOTIDE SEQUENCE</scope>
    <source>
        <strain evidence="2">NZFS 3830</strain>
    </source>
</reference>
<evidence type="ECO:0000313" key="2">
    <source>
        <dbReference type="EMBL" id="KAG6948029.1"/>
    </source>
</evidence>